<dbReference type="PATRIC" id="fig|1619043.3.peg.152"/>
<evidence type="ECO:0000256" key="5">
    <source>
        <dbReference type="PIRSR" id="PIRSR604808-1"/>
    </source>
</evidence>
<gene>
    <name evidence="9" type="ORF">UY58_C0003G0055</name>
</gene>
<feature type="site" description="Transition state stabilizer" evidence="7">
    <location>
        <position position="169"/>
    </location>
</feature>
<feature type="binding site" evidence="6">
    <location>
        <position position="7"/>
    </location>
    <ligand>
        <name>Mg(2+)</name>
        <dbReference type="ChEBI" id="CHEBI:18420"/>
        <label>1</label>
    </ligand>
</feature>
<keyword evidence="2 6" id="KW-0479">Metal-binding</keyword>
<dbReference type="GO" id="GO:0008081">
    <property type="term" value="F:phosphoric diester hydrolase activity"/>
    <property type="evidence" value="ECO:0007669"/>
    <property type="project" value="TreeGrafter"/>
</dbReference>
<evidence type="ECO:0000256" key="7">
    <source>
        <dbReference type="PIRSR" id="PIRSR604808-3"/>
    </source>
</evidence>
<dbReference type="PROSITE" id="PS00726">
    <property type="entry name" value="AP_NUCLEASE_F1_1"/>
    <property type="match status" value="1"/>
</dbReference>
<dbReference type="Pfam" id="PF03372">
    <property type="entry name" value="Exo_endo_phos"/>
    <property type="match status" value="1"/>
</dbReference>
<evidence type="ECO:0000256" key="4">
    <source>
        <dbReference type="ARBA" id="ARBA00022842"/>
    </source>
</evidence>
<feature type="active site" description="Proton donor/acceptor" evidence="5">
    <location>
        <position position="167"/>
    </location>
</feature>
<dbReference type="PROSITE" id="PS51435">
    <property type="entry name" value="AP_NUCLEASE_F1_4"/>
    <property type="match status" value="1"/>
</dbReference>
<organism evidence="9 10">
    <name type="scientific">Candidatus Magasanikbacteria bacterium GW2011_GWA2_50_22</name>
    <dbReference type="NCBI Taxonomy" id="1619043"/>
    <lineage>
        <taxon>Bacteria</taxon>
        <taxon>Candidatus Magasanikiibacteriota</taxon>
    </lineage>
</organism>
<reference evidence="9 10" key="1">
    <citation type="journal article" date="2015" name="Nature">
        <title>rRNA introns, odd ribosomes, and small enigmatic genomes across a large radiation of phyla.</title>
        <authorList>
            <person name="Brown C.T."/>
            <person name="Hug L.A."/>
            <person name="Thomas B.C."/>
            <person name="Sharon I."/>
            <person name="Castelle C.J."/>
            <person name="Singh A."/>
            <person name="Wilkins M.J."/>
            <person name="Williams K.H."/>
            <person name="Banfield J.F."/>
        </authorList>
    </citation>
    <scope>NUCLEOTIDE SEQUENCE [LARGE SCALE GENOMIC DNA]</scope>
</reference>
<keyword evidence="6" id="KW-0464">Manganese</keyword>
<evidence type="ECO:0000256" key="2">
    <source>
        <dbReference type="ARBA" id="ARBA00022723"/>
    </source>
</evidence>
<feature type="binding site" evidence="6">
    <location>
        <position position="169"/>
    </location>
    <ligand>
        <name>Mg(2+)</name>
        <dbReference type="ChEBI" id="CHEBI:18420"/>
        <label>1</label>
    </ligand>
</feature>
<dbReference type="NCBIfam" id="TIGR00633">
    <property type="entry name" value="xth"/>
    <property type="match status" value="1"/>
</dbReference>
<sequence>MKIISWNVNGIRSVHNKGLFVPFIEKEKPDIICLQETKAEEHQSAIDFPGYEEYWNSAKRKGYAGTAIFCKEKPISVRLGFPEEILQKYQTSADEYGDPDAEGRVMAAEFSPPSASWRSGFFVVNVYTPNAKPDLSRLLLRHKQWDPAFLAYCKQLEKEKPVIICGDLNVAHTEDDLANPKQNEGEHGFTKEEREGIDKIIASGFVDSFRYFTNGKGHYTWWSHFANARERNIGWRLDYIFVSNAIKKSLRSGRILPEVQGSDHCPIELLIEL</sequence>
<dbReference type="CDD" id="cd09087">
    <property type="entry name" value="Ape1-like_AP-endo"/>
    <property type="match status" value="1"/>
</dbReference>
<dbReference type="GO" id="GO:0008311">
    <property type="term" value="F:double-stranded DNA 3'-5' DNA exonuclease activity"/>
    <property type="evidence" value="ECO:0007669"/>
    <property type="project" value="TreeGrafter"/>
</dbReference>
<feature type="active site" description="Proton acceptor" evidence="5">
    <location>
        <position position="264"/>
    </location>
</feature>
<feature type="binding site" evidence="6">
    <location>
        <position position="36"/>
    </location>
    <ligand>
        <name>Mg(2+)</name>
        <dbReference type="ChEBI" id="CHEBI:18420"/>
        <label>1</label>
    </ligand>
</feature>
<dbReference type="InterPro" id="IPR036691">
    <property type="entry name" value="Endo/exonu/phosph_ase_sf"/>
</dbReference>
<evidence type="ECO:0000313" key="10">
    <source>
        <dbReference type="Proteomes" id="UP000033982"/>
    </source>
</evidence>
<dbReference type="GO" id="GO:0003906">
    <property type="term" value="F:DNA-(apurinic or apyrimidinic site) endonuclease activity"/>
    <property type="evidence" value="ECO:0007669"/>
    <property type="project" value="TreeGrafter"/>
</dbReference>
<keyword evidence="3" id="KW-0378">Hydrolase</keyword>
<proteinExistence type="inferred from homology"/>
<protein>
    <submittedName>
        <fullName evidence="9">Exodeoxyribonuclease III Xth</fullName>
    </submittedName>
</protein>
<feature type="site" description="Important for catalytic activity" evidence="7">
    <location>
        <position position="238"/>
    </location>
</feature>
<feature type="site" description="Interaction with DNA substrate" evidence="7">
    <location>
        <position position="264"/>
    </location>
</feature>
<dbReference type="InterPro" id="IPR005135">
    <property type="entry name" value="Endo/exonuclease/phosphatase"/>
</dbReference>
<dbReference type="InterPro" id="IPR020847">
    <property type="entry name" value="AP_endonuclease_F1_BS"/>
</dbReference>
<feature type="domain" description="Endonuclease/exonuclease/phosphatase" evidence="8">
    <location>
        <begin position="4"/>
        <end position="264"/>
    </location>
</feature>
<dbReference type="PANTHER" id="PTHR22748:SF6">
    <property type="entry name" value="DNA-(APURINIC OR APYRIMIDINIC SITE) ENDONUCLEASE"/>
    <property type="match status" value="1"/>
</dbReference>
<name>A0A0G1WFB7_9BACT</name>
<accession>A0A0G1WFB7</accession>
<comment type="cofactor">
    <cofactor evidence="6">
        <name>Mg(2+)</name>
        <dbReference type="ChEBI" id="CHEBI:18420"/>
    </cofactor>
    <cofactor evidence="6">
        <name>Mn(2+)</name>
        <dbReference type="ChEBI" id="CHEBI:29035"/>
    </cofactor>
    <text evidence="6">Probably binds two magnesium or manganese ions per subunit.</text>
</comment>
<comment type="caution">
    <text evidence="9">The sequence shown here is derived from an EMBL/GenBank/DDBJ whole genome shotgun (WGS) entry which is preliminary data.</text>
</comment>
<dbReference type="GO" id="GO:0006284">
    <property type="term" value="P:base-excision repair"/>
    <property type="evidence" value="ECO:0007669"/>
    <property type="project" value="TreeGrafter"/>
</dbReference>
<evidence type="ECO:0000256" key="1">
    <source>
        <dbReference type="ARBA" id="ARBA00007092"/>
    </source>
</evidence>
<dbReference type="GO" id="GO:0003677">
    <property type="term" value="F:DNA binding"/>
    <property type="evidence" value="ECO:0007669"/>
    <property type="project" value="InterPro"/>
</dbReference>
<dbReference type="InterPro" id="IPR004808">
    <property type="entry name" value="AP_endonuc_1"/>
</dbReference>
<feature type="active site" evidence="5">
    <location>
        <position position="127"/>
    </location>
</feature>
<evidence type="ECO:0000256" key="6">
    <source>
        <dbReference type="PIRSR" id="PIRSR604808-2"/>
    </source>
</evidence>
<dbReference type="NCBIfam" id="TIGR00195">
    <property type="entry name" value="exoDNase_III"/>
    <property type="match status" value="1"/>
</dbReference>
<dbReference type="Proteomes" id="UP000033982">
    <property type="component" value="Unassembled WGS sequence"/>
</dbReference>
<feature type="binding site" evidence="6">
    <location>
        <position position="264"/>
    </location>
    <ligand>
        <name>Mg(2+)</name>
        <dbReference type="ChEBI" id="CHEBI:18420"/>
        <label>1</label>
    </ligand>
</feature>
<evidence type="ECO:0000259" key="8">
    <source>
        <dbReference type="Pfam" id="PF03372"/>
    </source>
</evidence>
<dbReference type="PANTHER" id="PTHR22748">
    <property type="entry name" value="AP ENDONUCLEASE"/>
    <property type="match status" value="1"/>
</dbReference>
<dbReference type="SUPFAM" id="SSF56219">
    <property type="entry name" value="DNase I-like"/>
    <property type="match status" value="1"/>
</dbReference>
<feature type="binding site" evidence="6">
    <location>
        <position position="167"/>
    </location>
    <ligand>
        <name>Mg(2+)</name>
        <dbReference type="ChEBI" id="CHEBI:18420"/>
        <label>1</label>
    </ligand>
</feature>
<comment type="similarity">
    <text evidence="1">Belongs to the DNA repair enzymes AP/ExoA family.</text>
</comment>
<feature type="binding site" evidence="6">
    <location>
        <position position="263"/>
    </location>
    <ligand>
        <name>Mg(2+)</name>
        <dbReference type="ChEBI" id="CHEBI:18420"/>
        <label>1</label>
    </ligand>
</feature>
<dbReference type="GO" id="GO:0046872">
    <property type="term" value="F:metal ion binding"/>
    <property type="evidence" value="ECO:0007669"/>
    <property type="project" value="UniProtKB-KW"/>
</dbReference>
<dbReference type="Gene3D" id="3.60.10.10">
    <property type="entry name" value="Endonuclease/exonuclease/phosphatase"/>
    <property type="match status" value="1"/>
</dbReference>
<evidence type="ECO:0000256" key="3">
    <source>
        <dbReference type="ARBA" id="ARBA00022801"/>
    </source>
</evidence>
<evidence type="ECO:0000313" key="9">
    <source>
        <dbReference type="EMBL" id="KKW17478.1"/>
    </source>
</evidence>
<keyword evidence="4 6" id="KW-0460">Magnesium</keyword>
<dbReference type="EMBL" id="LCQN01000003">
    <property type="protein sequence ID" value="KKW17478.1"/>
    <property type="molecule type" value="Genomic_DNA"/>
</dbReference>
<dbReference type="AlphaFoldDB" id="A0A0G1WFB7"/>